<protein>
    <submittedName>
        <fullName evidence="2">Type II toxin-antitoxin system HicB family antitoxin</fullName>
    </submittedName>
</protein>
<dbReference type="EMBL" id="JBBHJZ010000006">
    <property type="protein sequence ID" value="MEJ5979225.1"/>
    <property type="molecule type" value="Genomic_DNA"/>
</dbReference>
<feature type="domain" description="HicB-like antitoxin of toxin-antitoxin system" evidence="1">
    <location>
        <begin position="6"/>
        <end position="82"/>
    </location>
</feature>
<accession>A0ABU8S1M4</accession>
<proteinExistence type="predicted"/>
<dbReference type="InterPro" id="IPR051404">
    <property type="entry name" value="TA_system_antitoxin"/>
</dbReference>
<comment type="caution">
    <text evidence="2">The sequence shown here is derived from an EMBL/GenBank/DDBJ whole genome shotgun (WGS) entry which is preliminary data.</text>
</comment>
<evidence type="ECO:0000313" key="2">
    <source>
        <dbReference type="EMBL" id="MEJ5979225.1"/>
    </source>
</evidence>
<evidence type="ECO:0000313" key="3">
    <source>
        <dbReference type="Proteomes" id="UP001361239"/>
    </source>
</evidence>
<dbReference type="Gene3D" id="3.30.160.250">
    <property type="match status" value="1"/>
</dbReference>
<dbReference type="SUPFAM" id="SSF143100">
    <property type="entry name" value="TTHA1013/TTHA0281-like"/>
    <property type="match status" value="1"/>
</dbReference>
<dbReference type="Proteomes" id="UP001361239">
    <property type="component" value="Unassembled WGS sequence"/>
</dbReference>
<organism evidence="2 3">
    <name type="scientific">Novosphingobium anseongense</name>
    <dbReference type="NCBI Taxonomy" id="3133436"/>
    <lineage>
        <taxon>Bacteria</taxon>
        <taxon>Pseudomonadati</taxon>
        <taxon>Pseudomonadota</taxon>
        <taxon>Alphaproteobacteria</taxon>
        <taxon>Sphingomonadales</taxon>
        <taxon>Sphingomonadaceae</taxon>
        <taxon>Novosphingobium</taxon>
    </lineage>
</organism>
<dbReference type="PANTHER" id="PTHR34504:SF2">
    <property type="entry name" value="UPF0150 PROTEIN SSL0259"/>
    <property type="match status" value="1"/>
</dbReference>
<dbReference type="RefSeq" id="WP_339589166.1">
    <property type="nucleotide sequence ID" value="NZ_JBBHJZ010000006.1"/>
</dbReference>
<keyword evidence="3" id="KW-1185">Reference proteome</keyword>
<evidence type="ECO:0000259" key="1">
    <source>
        <dbReference type="Pfam" id="PF15919"/>
    </source>
</evidence>
<dbReference type="InterPro" id="IPR031807">
    <property type="entry name" value="HicB-like"/>
</dbReference>
<sequence length="88" mass="9611">MKRITYVAVIEEGDRGFGAYFPDLPGCATAGDTIAETIALASEALQLHVLGMREDCEILPEPTGLDDIPMDPEVREIKRELITAAIHE</sequence>
<name>A0ABU8S1M4_9SPHN</name>
<reference evidence="2 3" key="1">
    <citation type="submission" date="2024-03" db="EMBL/GenBank/DDBJ databases">
        <authorList>
            <person name="Jo J.-H."/>
        </authorList>
    </citation>
    <scope>NUCLEOTIDE SEQUENCE [LARGE SCALE GENOMIC DNA]</scope>
    <source>
        <strain evidence="2 3">PS1R-30</strain>
    </source>
</reference>
<dbReference type="InterPro" id="IPR035069">
    <property type="entry name" value="TTHA1013/TTHA0281-like"/>
</dbReference>
<dbReference type="Pfam" id="PF15919">
    <property type="entry name" value="HicB_lk_antitox"/>
    <property type="match status" value="1"/>
</dbReference>
<gene>
    <name evidence="2" type="ORF">WG901_21410</name>
</gene>
<dbReference type="PANTHER" id="PTHR34504">
    <property type="entry name" value="ANTITOXIN HICB"/>
    <property type="match status" value="1"/>
</dbReference>